<evidence type="ECO:0000313" key="13">
    <source>
        <dbReference type="Proteomes" id="UP000247523"/>
    </source>
</evidence>
<dbReference type="RefSeq" id="WP_110291056.1">
    <property type="nucleotide sequence ID" value="NZ_QICS01000004.1"/>
</dbReference>
<dbReference type="PROSITE" id="PS50928">
    <property type="entry name" value="ABC_TM1"/>
    <property type="match status" value="1"/>
</dbReference>
<feature type="transmembrane region" description="Helical" evidence="9">
    <location>
        <begin position="319"/>
        <end position="341"/>
    </location>
</feature>
<keyword evidence="4 10" id="KW-1003">Cell membrane</keyword>
<comment type="similarity">
    <text evidence="2 10">Belongs to the binding-protein-dependent transport system permease family. MalFG subfamily.</text>
</comment>
<dbReference type="SUPFAM" id="SSF160964">
    <property type="entry name" value="MalF N-terminal region-like"/>
    <property type="match status" value="1"/>
</dbReference>
<evidence type="ECO:0000256" key="7">
    <source>
        <dbReference type="ARBA" id="ARBA00022989"/>
    </source>
</evidence>
<dbReference type="EMBL" id="QICS01000004">
    <property type="protein sequence ID" value="PXV91220.1"/>
    <property type="molecule type" value="Genomic_DNA"/>
</dbReference>
<evidence type="ECO:0000256" key="6">
    <source>
        <dbReference type="ARBA" id="ARBA00022692"/>
    </source>
</evidence>
<evidence type="ECO:0000256" key="10">
    <source>
        <dbReference type="RuleBase" id="RU367050"/>
    </source>
</evidence>
<dbReference type="GO" id="GO:0042956">
    <property type="term" value="P:maltodextrin transmembrane transport"/>
    <property type="evidence" value="ECO:0007669"/>
    <property type="project" value="TreeGrafter"/>
</dbReference>
<dbReference type="Proteomes" id="UP000247523">
    <property type="component" value="Unassembled WGS sequence"/>
</dbReference>
<comment type="function">
    <text evidence="10">Part of the ABC transporter complex MalEFGK involved in maltose/maltodextrin import. Probably responsible for the translocation of the substrate across the membrane.</text>
</comment>
<evidence type="ECO:0000259" key="11">
    <source>
        <dbReference type="PROSITE" id="PS50928"/>
    </source>
</evidence>
<keyword evidence="5 10" id="KW-0762">Sugar transport</keyword>
<evidence type="ECO:0000256" key="3">
    <source>
        <dbReference type="ARBA" id="ARBA00022448"/>
    </source>
</evidence>
<dbReference type="GO" id="GO:0015423">
    <property type="term" value="F:ABC-type maltose transporter activity"/>
    <property type="evidence" value="ECO:0007669"/>
    <property type="project" value="TreeGrafter"/>
</dbReference>
<sequence length="464" mass="52179">MAYKKQNKSQINTPIYDVGFKTAFGKGNKITKLSFVIFGLGNLLHKQILRGLLMLSLEIAYFYYMISFGFSSIKNFITLGSSVQEEVFNETKQIYEYVKGDNSMLCLLYGVITAILTVGIILLLETSVKSAYDTQKRLELSKQIPAFRDDLDSLLENNLHKTLLFMPVIGILCFTIVPLVFMILIAFTSYDKNHQPPGNLFDWVGFDNFVAMFSKGSTLANTFWPVLGWTVIWAISATFTCYILGMLLAMLINRKGTRLKAFWRFLFVTSVAVPQFVSLLTMRTIFNANGPFNAILRNIGILGSTESIPFFTDPTLAKITIIIINIWIGVPFTMLTTTGILQNIPKDLYEAAKVDGANAFVTFFKITLPYMLFVTTPTLITTFVGNINNFNVIYLLSGGGPQSLEFYYAGKTDLLVTWLYKLTITNKDYNIGSIIGIIVFVILATLSLLTYRHSGSYKDEEAFQ</sequence>
<dbReference type="Gene3D" id="1.10.3720.10">
    <property type="entry name" value="MetI-like"/>
    <property type="match status" value="1"/>
</dbReference>
<feature type="transmembrane region" description="Helical" evidence="9">
    <location>
        <begin position="163"/>
        <end position="187"/>
    </location>
</feature>
<organism evidence="12 13">
    <name type="scientific">Lachnotalea glycerini</name>
    <dbReference type="NCBI Taxonomy" id="1763509"/>
    <lineage>
        <taxon>Bacteria</taxon>
        <taxon>Bacillati</taxon>
        <taxon>Bacillota</taxon>
        <taxon>Clostridia</taxon>
        <taxon>Lachnospirales</taxon>
        <taxon>Lachnospiraceae</taxon>
        <taxon>Lachnotalea</taxon>
    </lineage>
</organism>
<comment type="subcellular location">
    <subcellularLocation>
        <location evidence="1 9">Cell membrane</location>
        <topology evidence="1 9">Multi-pass membrane protein</topology>
    </subcellularLocation>
</comment>
<name>A0A318ET62_9FIRM</name>
<evidence type="ECO:0000256" key="1">
    <source>
        <dbReference type="ARBA" id="ARBA00004651"/>
    </source>
</evidence>
<feature type="transmembrane region" description="Helical" evidence="9">
    <location>
        <begin position="261"/>
        <end position="282"/>
    </location>
</feature>
<dbReference type="Pfam" id="PF00528">
    <property type="entry name" value="BPD_transp_1"/>
    <property type="match status" value="1"/>
</dbReference>
<evidence type="ECO:0000313" key="12">
    <source>
        <dbReference type="EMBL" id="PXV91220.1"/>
    </source>
</evidence>
<accession>A0A318ET62</accession>
<proteinExistence type="inferred from homology"/>
<evidence type="ECO:0000256" key="5">
    <source>
        <dbReference type="ARBA" id="ARBA00022597"/>
    </source>
</evidence>
<feature type="transmembrane region" description="Helical" evidence="9">
    <location>
        <begin position="362"/>
        <end position="384"/>
    </location>
</feature>
<dbReference type="GO" id="GO:1990060">
    <property type="term" value="C:maltose transport complex"/>
    <property type="evidence" value="ECO:0007669"/>
    <property type="project" value="TreeGrafter"/>
</dbReference>
<feature type="transmembrane region" description="Helical" evidence="9">
    <location>
        <begin position="52"/>
        <end position="73"/>
    </location>
</feature>
<reference evidence="12 13" key="1">
    <citation type="submission" date="2018-05" db="EMBL/GenBank/DDBJ databases">
        <title>Genomic Encyclopedia of Type Strains, Phase IV (KMG-IV): sequencing the most valuable type-strain genomes for metagenomic binning, comparative biology and taxonomic classification.</title>
        <authorList>
            <person name="Goeker M."/>
        </authorList>
    </citation>
    <scope>NUCLEOTIDE SEQUENCE [LARGE SCALE GENOMIC DNA]</scope>
    <source>
        <strain evidence="12 13">DSM 28816</strain>
    </source>
</reference>
<keyword evidence="3 9" id="KW-0813">Transport</keyword>
<feature type="transmembrane region" description="Helical" evidence="9">
    <location>
        <begin position="226"/>
        <end position="249"/>
    </location>
</feature>
<keyword evidence="7 9" id="KW-1133">Transmembrane helix</keyword>
<dbReference type="InterPro" id="IPR035906">
    <property type="entry name" value="MetI-like_sf"/>
</dbReference>
<dbReference type="CDD" id="cd06261">
    <property type="entry name" value="TM_PBP2"/>
    <property type="match status" value="1"/>
</dbReference>
<gene>
    <name evidence="12" type="ORF">C8E03_104228</name>
</gene>
<keyword evidence="8 9" id="KW-0472">Membrane</keyword>
<evidence type="ECO:0000256" key="2">
    <source>
        <dbReference type="ARBA" id="ARBA00009047"/>
    </source>
</evidence>
<dbReference type="PANTHER" id="PTHR47314:SF1">
    <property type="entry name" value="MALTOSE_MALTODEXTRIN TRANSPORT SYSTEM PERMEASE PROTEIN MALF"/>
    <property type="match status" value="1"/>
</dbReference>
<protein>
    <recommendedName>
        <fullName evidence="10">Maltose/maltodextrin transport system permease protein</fullName>
    </recommendedName>
</protein>
<keyword evidence="6 9" id="KW-0812">Transmembrane</keyword>
<dbReference type="InterPro" id="IPR000515">
    <property type="entry name" value="MetI-like"/>
</dbReference>
<dbReference type="PANTHER" id="PTHR47314">
    <property type="entry name" value="MALTOSE/MALTODEXTRIN TRANSPORT SYSTEM PERMEASE PROTEIN MALF"/>
    <property type="match status" value="1"/>
</dbReference>
<dbReference type="SUPFAM" id="SSF161098">
    <property type="entry name" value="MetI-like"/>
    <property type="match status" value="1"/>
</dbReference>
<evidence type="ECO:0000256" key="9">
    <source>
        <dbReference type="RuleBase" id="RU363032"/>
    </source>
</evidence>
<feature type="transmembrane region" description="Helical" evidence="9">
    <location>
        <begin position="107"/>
        <end position="128"/>
    </location>
</feature>
<comment type="caution">
    <text evidence="12">The sequence shown here is derived from an EMBL/GenBank/DDBJ whole genome shotgun (WGS) entry which is preliminary data.</text>
</comment>
<dbReference type="AlphaFoldDB" id="A0A318ET62"/>
<evidence type="ECO:0000256" key="8">
    <source>
        <dbReference type="ARBA" id="ARBA00023136"/>
    </source>
</evidence>
<feature type="transmembrane region" description="Helical" evidence="9">
    <location>
        <begin position="429"/>
        <end position="451"/>
    </location>
</feature>
<evidence type="ECO:0000256" key="4">
    <source>
        <dbReference type="ARBA" id="ARBA00022475"/>
    </source>
</evidence>
<feature type="domain" description="ABC transmembrane type-1" evidence="11">
    <location>
        <begin position="227"/>
        <end position="450"/>
    </location>
</feature>